<name>A0A5E7VM47_PSEFL</name>
<dbReference type="Proteomes" id="UP000381378">
    <property type="component" value="Unassembled WGS sequence"/>
</dbReference>
<evidence type="ECO:0000313" key="1">
    <source>
        <dbReference type="EMBL" id="VVQ23828.1"/>
    </source>
</evidence>
<gene>
    <name evidence="1" type="ORF">PS928_05631</name>
</gene>
<reference evidence="1 2" key="1">
    <citation type="submission" date="2019-09" db="EMBL/GenBank/DDBJ databases">
        <authorList>
            <person name="Chandra G."/>
            <person name="Truman W A."/>
        </authorList>
    </citation>
    <scope>NUCLEOTIDE SEQUENCE [LARGE SCALE GENOMIC DNA]</scope>
    <source>
        <strain evidence="1">PS928</strain>
    </source>
</reference>
<protein>
    <submittedName>
        <fullName evidence="1">Uncharacterized protein</fullName>
    </submittedName>
</protein>
<dbReference type="AlphaFoldDB" id="A0A5E7VM47"/>
<dbReference type="EMBL" id="CABVJF010000029">
    <property type="protein sequence ID" value="VVQ23828.1"/>
    <property type="molecule type" value="Genomic_DNA"/>
</dbReference>
<proteinExistence type="predicted"/>
<organism evidence="1 2">
    <name type="scientific">Pseudomonas fluorescens</name>
    <dbReference type="NCBI Taxonomy" id="294"/>
    <lineage>
        <taxon>Bacteria</taxon>
        <taxon>Pseudomonadati</taxon>
        <taxon>Pseudomonadota</taxon>
        <taxon>Gammaproteobacteria</taxon>
        <taxon>Pseudomonadales</taxon>
        <taxon>Pseudomonadaceae</taxon>
        <taxon>Pseudomonas</taxon>
    </lineage>
</organism>
<evidence type="ECO:0000313" key="2">
    <source>
        <dbReference type="Proteomes" id="UP000381378"/>
    </source>
</evidence>
<sequence length="45" mass="4747">MAIATCNTIGDSVVTGGGKWLGEFTEQTAKAKYSRVFGRNPEAAL</sequence>
<accession>A0A5E7VM47</accession>